<sequence length="87" mass="9379">MANEALAGELNALADLINRAAEKLGAIGRIPAVDALRMRVDRHAMPSIAPGSPLARMVEQGDRFAATMPEPAEPTKWEPSECRCQKP</sequence>
<keyword evidence="3" id="KW-1185">Reference proteome</keyword>
<protein>
    <submittedName>
        <fullName evidence="2">Uncharacterized protein</fullName>
    </submittedName>
</protein>
<dbReference type="RefSeq" id="WP_063679801.1">
    <property type="nucleotide sequence ID" value="NZ_LSEF01000071.1"/>
</dbReference>
<evidence type="ECO:0000256" key="1">
    <source>
        <dbReference type="SAM" id="MobiDB-lite"/>
    </source>
</evidence>
<dbReference type="Proteomes" id="UP000077173">
    <property type="component" value="Unassembled WGS sequence"/>
</dbReference>
<name>A0A176Z3P6_9BRAD</name>
<dbReference type="GeneID" id="32581775"/>
<comment type="caution">
    <text evidence="2">The sequence shown here is derived from an EMBL/GenBank/DDBJ whole genome shotgun (WGS) entry which is preliminary data.</text>
</comment>
<feature type="compositionally biased region" description="Basic and acidic residues" evidence="1">
    <location>
        <begin position="73"/>
        <end position="87"/>
    </location>
</feature>
<feature type="region of interest" description="Disordered" evidence="1">
    <location>
        <begin position="61"/>
        <end position="87"/>
    </location>
</feature>
<evidence type="ECO:0000313" key="3">
    <source>
        <dbReference type="Proteomes" id="UP000077173"/>
    </source>
</evidence>
<accession>A0A176Z3P6</accession>
<dbReference type="EMBL" id="LSEF01000071">
    <property type="protein sequence ID" value="OAF14114.1"/>
    <property type="molecule type" value="Genomic_DNA"/>
</dbReference>
<reference evidence="2 3" key="1">
    <citation type="submission" date="2016-02" db="EMBL/GenBank/DDBJ databases">
        <title>Draft genome sequence of the strain BR 10247T Bradyrhizobium neotropicale isolated from nodules of Centrolobium paraense.</title>
        <authorList>
            <person name="Simoes-Araujo J.L."/>
            <person name="Barauna A.C."/>
            <person name="Silva K."/>
            <person name="Zilli J.E."/>
        </authorList>
    </citation>
    <scope>NUCLEOTIDE SEQUENCE [LARGE SCALE GENOMIC DNA]</scope>
    <source>
        <strain evidence="2 3">BR 10247</strain>
    </source>
</reference>
<organism evidence="2 3">
    <name type="scientific">Bradyrhizobium neotropicale</name>
    <dbReference type="NCBI Taxonomy" id="1497615"/>
    <lineage>
        <taxon>Bacteria</taxon>
        <taxon>Pseudomonadati</taxon>
        <taxon>Pseudomonadota</taxon>
        <taxon>Alphaproteobacteria</taxon>
        <taxon>Hyphomicrobiales</taxon>
        <taxon>Nitrobacteraceae</taxon>
        <taxon>Bradyrhizobium</taxon>
    </lineage>
</organism>
<gene>
    <name evidence="2" type="ORF">AXW67_00525</name>
</gene>
<evidence type="ECO:0000313" key="2">
    <source>
        <dbReference type="EMBL" id="OAF14114.1"/>
    </source>
</evidence>
<dbReference type="AlphaFoldDB" id="A0A176Z3P6"/>
<proteinExistence type="predicted"/>